<proteinExistence type="inferred from homology"/>
<dbReference type="Gene3D" id="3.40.720.10">
    <property type="entry name" value="Alkaline Phosphatase, subunit A"/>
    <property type="match status" value="1"/>
</dbReference>
<dbReference type="RefSeq" id="WP_228228405.1">
    <property type="nucleotide sequence ID" value="NZ_JAJGMW010000001.1"/>
</dbReference>
<evidence type="ECO:0000259" key="7">
    <source>
        <dbReference type="Pfam" id="PF00884"/>
    </source>
</evidence>
<accession>A0ABS8GPS1</accession>
<evidence type="ECO:0000256" key="6">
    <source>
        <dbReference type="ARBA" id="ARBA00022837"/>
    </source>
</evidence>
<keyword evidence="6" id="KW-0106">Calcium</keyword>
<evidence type="ECO:0000256" key="2">
    <source>
        <dbReference type="ARBA" id="ARBA00008779"/>
    </source>
</evidence>
<keyword evidence="5" id="KW-0378">Hydrolase</keyword>
<dbReference type="InterPro" id="IPR035874">
    <property type="entry name" value="IDS"/>
</dbReference>
<dbReference type="Pfam" id="PF00884">
    <property type="entry name" value="Sulfatase"/>
    <property type="match status" value="1"/>
</dbReference>
<dbReference type="PANTHER" id="PTHR45953">
    <property type="entry name" value="IDURONATE 2-SULFATASE"/>
    <property type="match status" value="1"/>
</dbReference>
<dbReference type="InterPro" id="IPR000917">
    <property type="entry name" value="Sulfatase_N"/>
</dbReference>
<dbReference type="Proteomes" id="UP001197770">
    <property type="component" value="Unassembled WGS sequence"/>
</dbReference>
<dbReference type="EMBL" id="JAJGMW010000001">
    <property type="protein sequence ID" value="MCC4211282.1"/>
    <property type="molecule type" value="Genomic_DNA"/>
</dbReference>
<keyword evidence="3" id="KW-0479">Metal-binding</keyword>
<evidence type="ECO:0000256" key="4">
    <source>
        <dbReference type="ARBA" id="ARBA00022729"/>
    </source>
</evidence>
<name>A0ABS8GPS1_9FLAO</name>
<reference evidence="8 9" key="1">
    <citation type="submission" date="2021-11" db="EMBL/GenBank/DDBJ databases">
        <title>Seasonal and diel survey of microbial diversity of the Tyrrhenian coast.</title>
        <authorList>
            <person name="Gattoni G."/>
            <person name="Corral P."/>
        </authorList>
    </citation>
    <scope>NUCLEOTIDE SEQUENCE [LARGE SCALE GENOMIC DNA]</scope>
    <source>
        <strain evidence="8 9">Mr9</strain>
    </source>
</reference>
<evidence type="ECO:0000256" key="5">
    <source>
        <dbReference type="ARBA" id="ARBA00022801"/>
    </source>
</evidence>
<evidence type="ECO:0000313" key="8">
    <source>
        <dbReference type="EMBL" id="MCC4211282.1"/>
    </source>
</evidence>
<protein>
    <submittedName>
        <fullName evidence="8">Sulfatase</fullName>
    </submittedName>
</protein>
<comment type="similarity">
    <text evidence="2">Belongs to the sulfatase family.</text>
</comment>
<sequence>MKTHLKNLSLLLILIMAGCKKNVAEQESWQHPNVLFINVDDMNGWGPKDLYKEVRTPYLDKLRDQSVNFTNAVCASPVCVPSRAAFFSGVAPHKTGVYYNGSDPWRRSDILAKVESMPECFKRNGYETFGRGKIFHSKLQDGREEAMFDNRPIYKGGFGPFAEEGFWVGGKSQFQSVKAWEGPDSDFPDVNNSDAAIEFLQQAHDSAFFCYLGFWRQHTPYTAPKRFFDLYDASDVHLPVSYKEGDLEDIPLIGRALVDSLDLFGESLERRHETFKQMIRGYLATTSFADWSVGRVIDALDASAYSKNTIVIVASDNGYHMGEKEKWQKGTLWELSAYSPLLIRLPNGKSMELDQTVSLMDIYPTLIDYCRLRKPEHKIDGESLLKYIENPKLKSSPSIMTYGEGFVSVGDGHYRYIQYPDGSSELYDHRVDPFEWDNVTNDPNNQKIIMRLKKEIPKEFARSLGGRTEENNRMINTRESEYKSNPKNTKYLVQI</sequence>
<keyword evidence="4" id="KW-0732">Signal</keyword>
<dbReference type="PANTHER" id="PTHR45953:SF1">
    <property type="entry name" value="IDURONATE 2-SULFATASE"/>
    <property type="match status" value="1"/>
</dbReference>
<comment type="caution">
    <text evidence="8">The sequence shown here is derived from an EMBL/GenBank/DDBJ whole genome shotgun (WGS) entry which is preliminary data.</text>
</comment>
<comment type="cofactor">
    <cofactor evidence="1">
        <name>Ca(2+)</name>
        <dbReference type="ChEBI" id="CHEBI:29108"/>
    </cofactor>
</comment>
<dbReference type="CDD" id="cd16030">
    <property type="entry name" value="iduronate-2-sulfatase"/>
    <property type="match status" value="1"/>
</dbReference>
<organism evidence="8 9">
    <name type="scientific">Leeuwenhoekiella parthenopeia</name>
    <dbReference type="NCBI Taxonomy" id="2890320"/>
    <lineage>
        <taxon>Bacteria</taxon>
        <taxon>Pseudomonadati</taxon>
        <taxon>Bacteroidota</taxon>
        <taxon>Flavobacteriia</taxon>
        <taxon>Flavobacteriales</taxon>
        <taxon>Flavobacteriaceae</taxon>
        <taxon>Leeuwenhoekiella</taxon>
    </lineage>
</organism>
<dbReference type="SUPFAM" id="SSF53649">
    <property type="entry name" value="Alkaline phosphatase-like"/>
    <property type="match status" value="1"/>
</dbReference>
<gene>
    <name evidence="8" type="ORF">LLW17_01005</name>
</gene>
<evidence type="ECO:0000256" key="3">
    <source>
        <dbReference type="ARBA" id="ARBA00022723"/>
    </source>
</evidence>
<keyword evidence="9" id="KW-1185">Reference proteome</keyword>
<evidence type="ECO:0000313" key="9">
    <source>
        <dbReference type="Proteomes" id="UP001197770"/>
    </source>
</evidence>
<feature type="domain" description="Sulfatase N-terminal" evidence="7">
    <location>
        <begin position="32"/>
        <end position="368"/>
    </location>
</feature>
<dbReference type="PROSITE" id="PS51257">
    <property type="entry name" value="PROKAR_LIPOPROTEIN"/>
    <property type="match status" value="1"/>
</dbReference>
<dbReference type="InterPro" id="IPR017850">
    <property type="entry name" value="Alkaline_phosphatase_core_sf"/>
</dbReference>
<evidence type="ECO:0000256" key="1">
    <source>
        <dbReference type="ARBA" id="ARBA00001913"/>
    </source>
</evidence>